<dbReference type="EMBL" id="LDOT01000032">
    <property type="protein sequence ID" value="KLV03498.1"/>
    <property type="molecule type" value="Genomic_DNA"/>
</dbReference>
<sequence length="65" mass="7341">MKILVAVHYIFMVEAIDIIMADVWRIIFLLVHVLALVVTRGLAKRLGEGILYIFAKNGDDTILNT</sequence>
<keyword evidence="1" id="KW-1133">Transmembrane helix</keyword>
<evidence type="ECO:0000313" key="2">
    <source>
        <dbReference type="EMBL" id="KLV03498.1"/>
    </source>
</evidence>
<protein>
    <submittedName>
        <fullName evidence="2">Uncharacterized protein</fullName>
    </submittedName>
</protein>
<dbReference type="PATRIC" id="fig|1195763.3.peg.4031"/>
<proteinExistence type="predicted"/>
<gene>
    <name evidence="2" type="ORF">ABT56_18865</name>
</gene>
<keyword evidence="3" id="KW-1185">Reference proteome</keyword>
<dbReference type="Proteomes" id="UP000036097">
    <property type="component" value="Unassembled WGS sequence"/>
</dbReference>
<accession>A0A0J1GUU2</accession>
<feature type="transmembrane region" description="Helical" evidence="1">
    <location>
        <begin position="25"/>
        <end position="43"/>
    </location>
</feature>
<reference evidence="2 3" key="1">
    <citation type="submission" date="2015-05" db="EMBL/GenBank/DDBJ databases">
        <title>Photobacterium galathea sp. nov.</title>
        <authorList>
            <person name="Machado H."/>
            <person name="Gram L."/>
        </authorList>
    </citation>
    <scope>NUCLEOTIDE SEQUENCE [LARGE SCALE GENOMIC DNA]</scope>
    <source>
        <strain evidence="2 3">CGMCC 1.12159</strain>
    </source>
</reference>
<evidence type="ECO:0000256" key="1">
    <source>
        <dbReference type="SAM" id="Phobius"/>
    </source>
</evidence>
<dbReference type="AlphaFoldDB" id="A0A0J1GUU2"/>
<keyword evidence="1" id="KW-0472">Membrane</keyword>
<keyword evidence="1" id="KW-0812">Transmembrane</keyword>
<comment type="caution">
    <text evidence="2">The sequence shown here is derived from an EMBL/GenBank/DDBJ whole genome shotgun (WGS) entry which is preliminary data.</text>
</comment>
<evidence type="ECO:0000313" key="3">
    <source>
        <dbReference type="Proteomes" id="UP000036097"/>
    </source>
</evidence>
<organism evidence="2 3">
    <name type="scientific">Photobacterium aquae</name>
    <dbReference type="NCBI Taxonomy" id="1195763"/>
    <lineage>
        <taxon>Bacteria</taxon>
        <taxon>Pseudomonadati</taxon>
        <taxon>Pseudomonadota</taxon>
        <taxon>Gammaproteobacteria</taxon>
        <taxon>Vibrionales</taxon>
        <taxon>Vibrionaceae</taxon>
        <taxon>Photobacterium</taxon>
    </lineage>
</organism>
<name>A0A0J1GUU2_9GAMM</name>